<evidence type="ECO:0000256" key="3">
    <source>
        <dbReference type="ARBA" id="ARBA00022525"/>
    </source>
</evidence>
<reference evidence="6" key="2">
    <citation type="submission" date="2025-08" db="UniProtKB">
        <authorList>
            <consortium name="Ensembl"/>
        </authorList>
    </citation>
    <scope>IDENTIFICATION</scope>
</reference>
<dbReference type="Ensembl" id="ENSPMRT00000033571.1">
    <property type="protein sequence ID" value="ENSPMRP00000031647.1"/>
    <property type="gene ID" value="ENSPMRG00000020504.1"/>
</dbReference>
<comment type="subcellular location">
    <subcellularLocation>
        <location evidence="1">Secreted</location>
    </subcellularLocation>
</comment>
<name>A0A670KA03_PODMU</name>
<keyword evidence="7" id="KW-1185">Reference proteome</keyword>
<sequence length="156" mass="18108">MKPYWTLLSFMNVLALLLLHHRLEIKRQPFGPARHHQQCPLDFPESSADHHPVIMAQRQTCPFSSSPREDIQESRYPRLLWKAQCICQNSCVSLRHPVENATQKSFVHKEENGVSVQIFADTTVYYRRPCANVNKSFYLERQKYPLPVACTCVAIP</sequence>
<dbReference type="GO" id="GO:0005125">
    <property type="term" value="F:cytokine activity"/>
    <property type="evidence" value="ECO:0007669"/>
    <property type="project" value="InterPro"/>
</dbReference>
<organism evidence="6 7">
    <name type="scientific">Podarcis muralis</name>
    <name type="common">Wall lizard</name>
    <name type="synonym">Lacerta muralis</name>
    <dbReference type="NCBI Taxonomy" id="64176"/>
    <lineage>
        <taxon>Eukaryota</taxon>
        <taxon>Metazoa</taxon>
        <taxon>Chordata</taxon>
        <taxon>Craniata</taxon>
        <taxon>Vertebrata</taxon>
        <taxon>Euteleostomi</taxon>
        <taxon>Lepidosauria</taxon>
        <taxon>Squamata</taxon>
        <taxon>Bifurcata</taxon>
        <taxon>Unidentata</taxon>
        <taxon>Episquamata</taxon>
        <taxon>Laterata</taxon>
        <taxon>Lacertibaenia</taxon>
        <taxon>Lacertidae</taxon>
        <taxon>Podarcis</taxon>
    </lineage>
</organism>
<evidence type="ECO:0000313" key="6">
    <source>
        <dbReference type="Ensembl" id="ENSPMRP00000031647.1"/>
    </source>
</evidence>
<dbReference type="Pfam" id="PF06083">
    <property type="entry name" value="IL17"/>
    <property type="match status" value="1"/>
</dbReference>
<comment type="similarity">
    <text evidence="2">Belongs to the IL-17 family.</text>
</comment>
<reference evidence="6" key="3">
    <citation type="submission" date="2025-09" db="UniProtKB">
        <authorList>
            <consortium name="Ensembl"/>
        </authorList>
    </citation>
    <scope>IDENTIFICATION</scope>
</reference>
<dbReference type="InterPro" id="IPR010345">
    <property type="entry name" value="IL-17_fam"/>
</dbReference>
<evidence type="ECO:0000256" key="2">
    <source>
        <dbReference type="ARBA" id="ARBA00007236"/>
    </source>
</evidence>
<evidence type="ECO:0000313" key="7">
    <source>
        <dbReference type="Proteomes" id="UP000472272"/>
    </source>
</evidence>
<dbReference type="Proteomes" id="UP000472272">
    <property type="component" value="Chromosome 13"/>
</dbReference>
<accession>A0A670KA03</accession>
<evidence type="ECO:0008006" key="8">
    <source>
        <dbReference type="Google" id="ProtNLM"/>
    </source>
</evidence>
<proteinExistence type="inferred from homology"/>
<reference evidence="6 7" key="1">
    <citation type="journal article" date="2019" name="Proc. Natl. Acad. Sci. U.S.A.">
        <title>Regulatory changes in pterin and carotenoid genes underlie balanced color polymorphisms in the wall lizard.</title>
        <authorList>
            <person name="Andrade P."/>
            <person name="Pinho C."/>
            <person name="Perez I de Lanuza G."/>
            <person name="Afonso S."/>
            <person name="Brejcha J."/>
            <person name="Rubin C.J."/>
            <person name="Wallerman O."/>
            <person name="Pereira P."/>
            <person name="Sabatino S.J."/>
            <person name="Bellati A."/>
            <person name="Pellitteri-Rosa D."/>
            <person name="Bosakova Z."/>
            <person name="Bunikis I."/>
            <person name="Carretero M.A."/>
            <person name="Feiner N."/>
            <person name="Marsik P."/>
            <person name="Pauperio F."/>
            <person name="Salvi D."/>
            <person name="Soler L."/>
            <person name="While G.M."/>
            <person name="Uller T."/>
            <person name="Font E."/>
            <person name="Andersson L."/>
            <person name="Carneiro M."/>
        </authorList>
    </citation>
    <scope>NUCLEOTIDE SEQUENCE</scope>
</reference>
<dbReference type="AlphaFoldDB" id="A0A670KA03"/>
<keyword evidence="4 5" id="KW-0732">Signal</keyword>
<dbReference type="GeneTree" id="ENSGT00990000210791"/>
<dbReference type="InterPro" id="IPR029034">
    <property type="entry name" value="Cystine-knot_cytokine"/>
</dbReference>
<evidence type="ECO:0000256" key="4">
    <source>
        <dbReference type="ARBA" id="ARBA00022729"/>
    </source>
</evidence>
<keyword evidence="3" id="KW-0964">Secreted</keyword>
<dbReference type="GO" id="GO:0005576">
    <property type="term" value="C:extracellular region"/>
    <property type="evidence" value="ECO:0007669"/>
    <property type="project" value="UniProtKB-SubCell"/>
</dbReference>
<evidence type="ECO:0000256" key="5">
    <source>
        <dbReference type="SAM" id="SignalP"/>
    </source>
</evidence>
<dbReference type="SUPFAM" id="SSF57501">
    <property type="entry name" value="Cystine-knot cytokines"/>
    <property type="match status" value="1"/>
</dbReference>
<dbReference type="Gene3D" id="2.10.90.10">
    <property type="entry name" value="Cystine-knot cytokines"/>
    <property type="match status" value="1"/>
</dbReference>
<evidence type="ECO:0000256" key="1">
    <source>
        <dbReference type="ARBA" id="ARBA00004613"/>
    </source>
</evidence>
<feature type="signal peptide" evidence="5">
    <location>
        <begin position="1"/>
        <end position="15"/>
    </location>
</feature>
<protein>
    <recommendedName>
        <fullName evidence="8">Interleukin 17C</fullName>
    </recommendedName>
</protein>
<feature type="chain" id="PRO_5047279679" description="Interleukin 17C" evidence="5">
    <location>
        <begin position="16"/>
        <end position="156"/>
    </location>
</feature>